<evidence type="ECO:0000256" key="1">
    <source>
        <dbReference type="SAM" id="MobiDB-lite"/>
    </source>
</evidence>
<sequence>MGQPMTLPPALRYRLVRLQSLGRSLNRPTVWGGLGLLGLLAVAVPQYSRHPEWRSQYNPAVDSAAVDPNTNLGNLSNDDLADLAEIDNLAVLLDQMQPSTATALEEAARSPDTDPLALPTATEEQQAPTSPFANYLERSRFRFSPSASGSEANLDATRSLGQSAADPTSGEGAPQPSALQQALNQRRANAAPSSETTSEDRNPVAEAAPTDNLTPSPWMVEGSLPGVDQRFIRTTPQMSPPPGTTGYTLPPTLAPSPAAVAPVAPVAPAALNLNLGTPAAAPSAGVTAQPPSGVPGNIPSATPQPEPAPFSAPRPPGVYTGNGYINTFSDPSGPAN</sequence>
<organism evidence="2 3">
    <name type="scientific">Phormidium tenue NIES-30</name>
    <dbReference type="NCBI Taxonomy" id="549789"/>
    <lineage>
        <taxon>Bacteria</taxon>
        <taxon>Bacillati</taxon>
        <taxon>Cyanobacteriota</taxon>
        <taxon>Cyanophyceae</taxon>
        <taxon>Oscillatoriophycideae</taxon>
        <taxon>Oscillatoriales</taxon>
        <taxon>Oscillatoriaceae</taxon>
        <taxon>Phormidium</taxon>
    </lineage>
</organism>
<dbReference type="EMBL" id="MRCG01000002">
    <property type="protein sequence ID" value="OKH49863.1"/>
    <property type="molecule type" value="Genomic_DNA"/>
</dbReference>
<name>A0A1U7J8N1_9CYAN</name>
<feature type="compositionally biased region" description="Low complexity" evidence="1">
    <location>
        <begin position="178"/>
        <end position="191"/>
    </location>
</feature>
<gene>
    <name evidence="2" type="ORF">NIES30_03880</name>
</gene>
<evidence type="ECO:0000313" key="2">
    <source>
        <dbReference type="EMBL" id="OKH49863.1"/>
    </source>
</evidence>
<accession>A0A1U7J8N1</accession>
<feature type="compositionally biased region" description="Pro residues" evidence="1">
    <location>
        <begin position="302"/>
        <end position="316"/>
    </location>
</feature>
<keyword evidence="3" id="KW-1185">Reference proteome</keyword>
<evidence type="ECO:0000313" key="3">
    <source>
        <dbReference type="Proteomes" id="UP000185557"/>
    </source>
</evidence>
<dbReference type="AlphaFoldDB" id="A0A1U7J8N1"/>
<protein>
    <submittedName>
        <fullName evidence="2">Uncharacterized protein</fullName>
    </submittedName>
</protein>
<feature type="region of interest" description="Disordered" evidence="1">
    <location>
        <begin position="102"/>
        <end position="223"/>
    </location>
</feature>
<comment type="caution">
    <text evidence="2">The sequence shown here is derived from an EMBL/GenBank/DDBJ whole genome shotgun (WGS) entry which is preliminary data.</text>
</comment>
<feature type="compositionally biased region" description="Polar residues" evidence="1">
    <location>
        <begin position="122"/>
        <end position="132"/>
    </location>
</feature>
<dbReference type="Proteomes" id="UP000185557">
    <property type="component" value="Unassembled WGS sequence"/>
</dbReference>
<reference evidence="2 3" key="1">
    <citation type="submission" date="2016-11" db="EMBL/GenBank/DDBJ databases">
        <title>Draft Genome Sequences of Nine Cyanobacterial Strains from Diverse Habitats.</title>
        <authorList>
            <person name="Zhu T."/>
            <person name="Hou S."/>
            <person name="Lu X."/>
            <person name="Hess W.R."/>
        </authorList>
    </citation>
    <scope>NUCLEOTIDE SEQUENCE [LARGE SCALE GENOMIC DNA]</scope>
    <source>
        <strain evidence="2 3">NIES-30</strain>
    </source>
</reference>
<feature type="compositionally biased region" description="Polar residues" evidence="1">
    <location>
        <begin position="323"/>
        <end position="336"/>
    </location>
</feature>
<proteinExistence type="predicted"/>
<feature type="region of interest" description="Disordered" evidence="1">
    <location>
        <begin position="276"/>
        <end position="336"/>
    </location>
</feature>